<evidence type="ECO:0000313" key="1">
    <source>
        <dbReference type="EMBL" id="TFK60366.1"/>
    </source>
</evidence>
<proteinExistence type="predicted"/>
<dbReference type="EMBL" id="ML208786">
    <property type="protein sequence ID" value="TFK60366.1"/>
    <property type="molecule type" value="Genomic_DNA"/>
</dbReference>
<sequence>MTSPPSSKLNLDTTQPTKPEPFSKSSRDPLSRETPRNKLAAHLVAQAIRSLSEIWRPQDIPTSTLTTHPPSSVTAHPPDNTRSSSDWFESLNTAPRIPHGVIQDPAESYSQLEIGLNTVRIHGEDGIDSSVANTASESLLSPSPDPPPLLLYPHHAFLASLILASKFT</sequence>
<dbReference type="Proteomes" id="UP000308600">
    <property type="component" value="Unassembled WGS sequence"/>
</dbReference>
<reference evidence="1 2" key="1">
    <citation type="journal article" date="2019" name="Nat. Ecol. Evol.">
        <title>Megaphylogeny resolves global patterns of mushroom evolution.</title>
        <authorList>
            <person name="Varga T."/>
            <person name="Krizsan K."/>
            <person name="Foldi C."/>
            <person name="Dima B."/>
            <person name="Sanchez-Garcia M."/>
            <person name="Sanchez-Ramirez S."/>
            <person name="Szollosi G.J."/>
            <person name="Szarkandi J.G."/>
            <person name="Papp V."/>
            <person name="Albert L."/>
            <person name="Andreopoulos W."/>
            <person name="Angelini C."/>
            <person name="Antonin V."/>
            <person name="Barry K.W."/>
            <person name="Bougher N.L."/>
            <person name="Buchanan P."/>
            <person name="Buyck B."/>
            <person name="Bense V."/>
            <person name="Catcheside P."/>
            <person name="Chovatia M."/>
            <person name="Cooper J."/>
            <person name="Damon W."/>
            <person name="Desjardin D."/>
            <person name="Finy P."/>
            <person name="Geml J."/>
            <person name="Haridas S."/>
            <person name="Hughes K."/>
            <person name="Justo A."/>
            <person name="Karasinski D."/>
            <person name="Kautmanova I."/>
            <person name="Kiss B."/>
            <person name="Kocsube S."/>
            <person name="Kotiranta H."/>
            <person name="LaButti K.M."/>
            <person name="Lechner B.E."/>
            <person name="Liimatainen K."/>
            <person name="Lipzen A."/>
            <person name="Lukacs Z."/>
            <person name="Mihaltcheva S."/>
            <person name="Morgado L.N."/>
            <person name="Niskanen T."/>
            <person name="Noordeloos M.E."/>
            <person name="Ohm R.A."/>
            <person name="Ortiz-Santana B."/>
            <person name="Ovrebo C."/>
            <person name="Racz N."/>
            <person name="Riley R."/>
            <person name="Savchenko A."/>
            <person name="Shiryaev A."/>
            <person name="Soop K."/>
            <person name="Spirin V."/>
            <person name="Szebenyi C."/>
            <person name="Tomsovsky M."/>
            <person name="Tulloss R.E."/>
            <person name="Uehling J."/>
            <person name="Grigoriev I.V."/>
            <person name="Vagvolgyi C."/>
            <person name="Papp T."/>
            <person name="Martin F.M."/>
            <person name="Miettinen O."/>
            <person name="Hibbett D.S."/>
            <person name="Nagy L.G."/>
        </authorList>
    </citation>
    <scope>NUCLEOTIDE SEQUENCE [LARGE SCALE GENOMIC DNA]</scope>
    <source>
        <strain evidence="1 2">NL-1719</strain>
    </source>
</reference>
<organism evidence="1 2">
    <name type="scientific">Pluteus cervinus</name>
    <dbReference type="NCBI Taxonomy" id="181527"/>
    <lineage>
        <taxon>Eukaryota</taxon>
        <taxon>Fungi</taxon>
        <taxon>Dikarya</taxon>
        <taxon>Basidiomycota</taxon>
        <taxon>Agaricomycotina</taxon>
        <taxon>Agaricomycetes</taxon>
        <taxon>Agaricomycetidae</taxon>
        <taxon>Agaricales</taxon>
        <taxon>Pluteineae</taxon>
        <taxon>Pluteaceae</taxon>
        <taxon>Pluteus</taxon>
    </lineage>
</organism>
<keyword evidence="2" id="KW-1185">Reference proteome</keyword>
<gene>
    <name evidence="1" type="ORF">BDN72DRAFT_905021</name>
</gene>
<name>A0ACD3A3W0_9AGAR</name>
<protein>
    <submittedName>
        <fullName evidence="1">Uncharacterized protein</fullName>
    </submittedName>
</protein>
<accession>A0ACD3A3W0</accession>
<evidence type="ECO:0000313" key="2">
    <source>
        <dbReference type="Proteomes" id="UP000308600"/>
    </source>
</evidence>